<dbReference type="PANTHER" id="PTHR43364">
    <property type="entry name" value="NADH-SPECIFIC METHYLGLYOXAL REDUCTASE-RELATED"/>
    <property type="match status" value="1"/>
</dbReference>
<reference evidence="2 3" key="1">
    <citation type="journal article" date="2015" name="Genome Announc.">
        <title>Expanding the biotechnology potential of lactobacilli through comparative genomics of 213 strains and associated genera.</title>
        <authorList>
            <person name="Sun Z."/>
            <person name="Harris H.M."/>
            <person name="McCann A."/>
            <person name="Guo C."/>
            <person name="Argimon S."/>
            <person name="Zhang W."/>
            <person name="Yang X."/>
            <person name="Jeffery I.B."/>
            <person name="Cooney J.C."/>
            <person name="Kagawa T.F."/>
            <person name="Liu W."/>
            <person name="Song Y."/>
            <person name="Salvetti E."/>
            <person name="Wrobel A."/>
            <person name="Rasinkangas P."/>
            <person name="Parkhill J."/>
            <person name="Rea M.C."/>
            <person name="O'Sullivan O."/>
            <person name="Ritari J."/>
            <person name="Douillard F.P."/>
            <person name="Paul Ross R."/>
            <person name="Yang R."/>
            <person name="Briner A.E."/>
            <person name="Felis G.E."/>
            <person name="de Vos W.M."/>
            <person name="Barrangou R."/>
            <person name="Klaenhammer T.R."/>
            <person name="Caufield P.W."/>
            <person name="Cui Y."/>
            <person name="Zhang H."/>
            <person name="O'Toole P.W."/>
        </authorList>
    </citation>
    <scope>NUCLEOTIDE SEQUENCE [LARGE SCALE GENOMIC DNA]</scope>
    <source>
        <strain evidence="2 3">DSM 17757</strain>
    </source>
</reference>
<dbReference type="AlphaFoldDB" id="A0A0R2IQ61"/>
<dbReference type="EMBL" id="JQBR01000002">
    <property type="protein sequence ID" value="KRN67331.1"/>
    <property type="molecule type" value="Genomic_DNA"/>
</dbReference>
<dbReference type="SUPFAM" id="SSF51430">
    <property type="entry name" value="NAD(P)-linked oxidoreductase"/>
    <property type="match status" value="1"/>
</dbReference>
<dbReference type="Pfam" id="PF00248">
    <property type="entry name" value="Aldo_ket_red"/>
    <property type="match status" value="1"/>
</dbReference>
<evidence type="ECO:0000313" key="3">
    <source>
        <dbReference type="Proteomes" id="UP000051568"/>
    </source>
</evidence>
<name>A0A0R2IQ61_9LACO</name>
<protein>
    <submittedName>
        <fullName evidence="2">Oxidoreductase</fullName>
    </submittedName>
</protein>
<feature type="domain" description="NADP-dependent oxidoreductase" evidence="1">
    <location>
        <begin position="18"/>
        <end position="307"/>
    </location>
</feature>
<evidence type="ECO:0000259" key="1">
    <source>
        <dbReference type="Pfam" id="PF00248"/>
    </source>
</evidence>
<organism evidence="2 3">
    <name type="scientific">Pediococcus cellicola</name>
    <dbReference type="NCBI Taxonomy" id="319652"/>
    <lineage>
        <taxon>Bacteria</taxon>
        <taxon>Bacillati</taxon>
        <taxon>Bacillota</taxon>
        <taxon>Bacilli</taxon>
        <taxon>Lactobacillales</taxon>
        <taxon>Lactobacillaceae</taxon>
        <taxon>Pediococcus</taxon>
    </lineage>
</organism>
<sequence>MIRLKQITIGGKKVSNVALGIMRMNVLDTNSATKVIETAVDNGVNFIDTADIYGGGKSDLVFRDALANSSVSRDDLWLQSKVGIRNGNDDGSGKPYGNRYDFSKQHIIDAVNHELESLNVDYLDSVLLHRPDALMEPDQVAEAFDELQTAGKVRHFGVSNFNPMQFEMLQRAVSQKLMFNQLQFGIMHTNMIDFGMHTNMQDDRGTDHDGQFLEYSRIHDIVIQAWSPYQWGNFDGPFIDNPKFPELNKKMQELADQYGVTKNAIATAWILRHPAKFQLLVGSMNPQHIKESLAGSDVEMTGQEWYDIYYAAGNDMP</sequence>
<accession>A0A0R2IQ61</accession>
<dbReference type="InterPro" id="IPR023210">
    <property type="entry name" value="NADP_OxRdtase_dom"/>
</dbReference>
<dbReference type="PATRIC" id="fig|319652.3.peg.877"/>
<evidence type="ECO:0000313" key="2">
    <source>
        <dbReference type="EMBL" id="KRN67331.1"/>
    </source>
</evidence>
<comment type="caution">
    <text evidence="2">The sequence shown here is derived from an EMBL/GenBank/DDBJ whole genome shotgun (WGS) entry which is preliminary data.</text>
</comment>
<dbReference type="InterPro" id="IPR036812">
    <property type="entry name" value="NAD(P)_OxRdtase_dom_sf"/>
</dbReference>
<keyword evidence="3" id="KW-1185">Reference proteome</keyword>
<dbReference type="Gene3D" id="3.20.20.100">
    <property type="entry name" value="NADP-dependent oxidoreductase domain"/>
    <property type="match status" value="1"/>
</dbReference>
<gene>
    <name evidence="2" type="ORF">IV80_GL000870</name>
</gene>
<dbReference type="CDD" id="cd19092">
    <property type="entry name" value="AKR_BsYcsN_EcYdhF-like"/>
    <property type="match status" value="1"/>
</dbReference>
<dbReference type="GO" id="GO:0005829">
    <property type="term" value="C:cytosol"/>
    <property type="evidence" value="ECO:0007669"/>
    <property type="project" value="TreeGrafter"/>
</dbReference>
<dbReference type="InterPro" id="IPR050523">
    <property type="entry name" value="AKR_Detox_Biosynth"/>
</dbReference>
<dbReference type="PANTHER" id="PTHR43364:SF1">
    <property type="entry name" value="OXIDOREDUCTASE YDHF"/>
    <property type="match status" value="1"/>
</dbReference>
<proteinExistence type="predicted"/>
<dbReference type="Proteomes" id="UP000051568">
    <property type="component" value="Unassembled WGS sequence"/>
</dbReference>